<gene>
    <name evidence="2" type="ORF">B0T19DRAFT_261420</name>
</gene>
<dbReference type="EMBL" id="JAUEPO010000005">
    <property type="protein sequence ID" value="KAK3321201.1"/>
    <property type="molecule type" value="Genomic_DNA"/>
</dbReference>
<dbReference type="Proteomes" id="UP001286456">
    <property type="component" value="Unassembled WGS sequence"/>
</dbReference>
<name>A0AAE0IBF6_9PEZI</name>
<comment type="caution">
    <text evidence="2">The sequence shown here is derived from an EMBL/GenBank/DDBJ whole genome shotgun (WGS) entry which is preliminary data.</text>
</comment>
<evidence type="ECO:0000313" key="2">
    <source>
        <dbReference type="EMBL" id="KAK3321201.1"/>
    </source>
</evidence>
<organism evidence="2 3">
    <name type="scientific">Cercophora scortea</name>
    <dbReference type="NCBI Taxonomy" id="314031"/>
    <lineage>
        <taxon>Eukaryota</taxon>
        <taxon>Fungi</taxon>
        <taxon>Dikarya</taxon>
        <taxon>Ascomycota</taxon>
        <taxon>Pezizomycotina</taxon>
        <taxon>Sordariomycetes</taxon>
        <taxon>Sordariomycetidae</taxon>
        <taxon>Sordariales</taxon>
        <taxon>Lasiosphaeriaceae</taxon>
        <taxon>Cercophora</taxon>
    </lineage>
</organism>
<protein>
    <submittedName>
        <fullName evidence="2">Uncharacterized protein</fullName>
    </submittedName>
</protein>
<keyword evidence="1" id="KW-1133">Transmembrane helix</keyword>
<accession>A0AAE0IBF6</accession>
<dbReference type="AlphaFoldDB" id="A0AAE0IBF6"/>
<evidence type="ECO:0000256" key="1">
    <source>
        <dbReference type="SAM" id="Phobius"/>
    </source>
</evidence>
<proteinExistence type="predicted"/>
<reference evidence="2" key="1">
    <citation type="journal article" date="2023" name="Mol. Phylogenet. Evol.">
        <title>Genome-scale phylogeny and comparative genomics of the fungal order Sordariales.</title>
        <authorList>
            <person name="Hensen N."/>
            <person name="Bonometti L."/>
            <person name="Westerberg I."/>
            <person name="Brannstrom I.O."/>
            <person name="Guillou S."/>
            <person name="Cros-Aarteil S."/>
            <person name="Calhoun S."/>
            <person name="Haridas S."/>
            <person name="Kuo A."/>
            <person name="Mondo S."/>
            <person name="Pangilinan J."/>
            <person name="Riley R."/>
            <person name="LaButti K."/>
            <person name="Andreopoulos B."/>
            <person name="Lipzen A."/>
            <person name="Chen C."/>
            <person name="Yan M."/>
            <person name="Daum C."/>
            <person name="Ng V."/>
            <person name="Clum A."/>
            <person name="Steindorff A."/>
            <person name="Ohm R.A."/>
            <person name="Martin F."/>
            <person name="Silar P."/>
            <person name="Natvig D.O."/>
            <person name="Lalanne C."/>
            <person name="Gautier V."/>
            <person name="Ament-Velasquez S.L."/>
            <person name="Kruys A."/>
            <person name="Hutchinson M.I."/>
            <person name="Powell A.J."/>
            <person name="Barry K."/>
            <person name="Miller A.N."/>
            <person name="Grigoriev I.V."/>
            <person name="Debuchy R."/>
            <person name="Gladieux P."/>
            <person name="Hiltunen Thoren M."/>
            <person name="Johannesson H."/>
        </authorList>
    </citation>
    <scope>NUCLEOTIDE SEQUENCE</scope>
    <source>
        <strain evidence="2">SMH4131-1</strain>
    </source>
</reference>
<keyword evidence="3" id="KW-1185">Reference proteome</keyword>
<reference evidence="2" key="2">
    <citation type="submission" date="2023-06" db="EMBL/GenBank/DDBJ databases">
        <authorList>
            <consortium name="Lawrence Berkeley National Laboratory"/>
            <person name="Haridas S."/>
            <person name="Hensen N."/>
            <person name="Bonometti L."/>
            <person name="Westerberg I."/>
            <person name="Brannstrom I.O."/>
            <person name="Guillou S."/>
            <person name="Cros-Aarteil S."/>
            <person name="Calhoun S."/>
            <person name="Kuo A."/>
            <person name="Mondo S."/>
            <person name="Pangilinan J."/>
            <person name="Riley R."/>
            <person name="Labutti K."/>
            <person name="Andreopoulos B."/>
            <person name="Lipzen A."/>
            <person name="Chen C."/>
            <person name="Yanf M."/>
            <person name="Daum C."/>
            <person name="Ng V."/>
            <person name="Clum A."/>
            <person name="Steindorff A."/>
            <person name="Ohm R."/>
            <person name="Martin F."/>
            <person name="Silar P."/>
            <person name="Natvig D."/>
            <person name="Lalanne C."/>
            <person name="Gautier V."/>
            <person name="Ament-Velasquez S.L."/>
            <person name="Kruys A."/>
            <person name="Hutchinson M.I."/>
            <person name="Powell A.J."/>
            <person name="Barry K."/>
            <person name="Miller A.N."/>
            <person name="Grigoriev I.V."/>
            <person name="Debuchy R."/>
            <person name="Gladieux P."/>
            <person name="Thoren M.H."/>
            <person name="Johannesson H."/>
        </authorList>
    </citation>
    <scope>NUCLEOTIDE SEQUENCE</scope>
    <source>
        <strain evidence="2">SMH4131-1</strain>
    </source>
</reference>
<feature type="transmembrane region" description="Helical" evidence="1">
    <location>
        <begin position="31"/>
        <end position="48"/>
    </location>
</feature>
<keyword evidence="1" id="KW-0472">Membrane</keyword>
<sequence>MQPSPSGYEMDGNPLFGNAAFPRLSLTLSPWLFPACVSVCVCACPAVKRRYVPIRASRDVVWVCGCLAGAVRLETVFFFFSHTQELSHPPATEKRPGA</sequence>
<feature type="transmembrane region" description="Helical" evidence="1">
    <location>
        <begin position="60"/>
        <end position="80"/>
    </location>
</feature>
<keyword evidence="1" id="KW-0812">Transmembrane</keyword>
<evidence type="ECO:0000313" key="3">
    <source>
        <dbReference type="Proteomes" id="UP001286456"/>
    </source>
</evidence>